<feature type="transmembrane region" description="Helical" evidence="1">
    <location>
        <begin position="72"/>
        <end position="88"/>
    </location>
</feature>
<keyword evidence="1" id="KW-0812">Transmembrane</keyword>
<evidence type="ECO:0000313" key="2">
    <source>
        <dbReference type="EMBL" id="MBM7631384.1"/>
    </source>
</evidence>
<dbReference type="RefSeq" id="WP_204695526.1">
    <property type="nucleotide sequence ID" value="NZ_JAFBEC010000001.1"/>
</dbReference>
<evidence type="ECO:0000313" key="3">
    <source>
        <dbReference type="Proteomes" id="UP000741863"/>
    </source>
</evidence>
<comment type="caution">
    <text evidence="2">The sequence shown here is derived from an EMBL/GenBank/DDBJ whole genome shotgun (WGS) entry which is preliminary data.</text>
</comment>
<accession>A0ABS2P7J1</accession>
<reference evidence="2 3" key="1">
    <citation type="submission" date="2021-01" db="EMBL/GenBank/DDBJ databases">
        <title>Genomic Encyclopedia of Type Strains, Phase IV (KMG-IV): sequencing the most valuable type-strain genomes for metagenomic binning, comparative biology and taxonomic classification.</title>
        <authorList>
            <person name="Goeker M."/>
        </authorList>
    </citation>
    <scope>NUCLEOTIDE SEQUENCE [LARGE SCALE GENOMIC DNA]</scope>
    <source>
        <strain evidence="2 3">DSM 25540</strain>
    </source>
</reference>
<feature type="transmembrane region" description="Helical" evidence="1">
    <location>
        <begin position="94"/>
        <end position="110"/>
    </location>
</feature>
<evidence type="ECO:0000256" key="1">
    <source>
        <dbReference type="SAM" id="Phobius"/>
    </source>
</evidence>
<proteinExistence type="predicted"/>
<name>A0ABS2P7J1_9BACL</name>
<feature type="transmembrane region" description="Helical" evidence="1">
    <location>
        <begin position="47"/>
        <end position="65"/>
    </location>
</feature>
<feature type="transmembrane region" description="Helical" evidence="1">
    <location>
        <begin position="144"/>
        <end position="165"/>
    </location>
</feature>
<feature type="transmembrane region" description="Helical" evidence="1">
    <location>
        <begin position="115"/>
        <end position="138"/>
    </location>
</feature>
<dbReference type="EMBL" id="JAFBEC010000001">
    <property type="protein sequence ID" value="MBM7631384.1"/>
    <property type="molecule type" value="Genomic_DNA"/>
</dbReference>
<keyword evidence="1" id="KW-1133">Transmembrane helix</keyword>
<dbReference type="Proteomes" id="UP000741863">
    <property type="component" value="Unassembled WGS sequence"/>
</dbReference>
<protein>
    <submittedName>
        <fullName evidence="2">Membrane protein</fullName>
    </submittedName>
</protein>
<organism evidence="2 3">
    <name type="scientific">Geomicrobium sediminis</name>
    <dbReference type="NCBI Taxonomy" id="1347788"/>
    <lineage>
        <taxon>Bacteria</taxon>
        <taxon>Bacillati</taxon>
        <taxon>Bacillota</taxon>
        <taxon>Bacilli</taxon>
        <taxon>Bacillales</taxon>
        <taxon>Geomicrobium</taxon>
    </lineage>
</organism>
<gene>
    <name evidence="2" type="ORF">JOD17_000475</name>
</gene>
<keyword evidence="1" id="KW-0472">Membrane</keyword>
<keyword evidence="3" id="KW-1185">Reference proteome</keyword>
<sequence length="300" mass="34392">MRQKNRTMILITAVSVLLASFLFLVDVAAWSDHHHHHVTIENQESPLVPFLYAIVIALFVATLLVREPTRNAWLQTLTLTFTSMSMIASGNGMVEYHFSVFVMLAIVAFYGQTRFLLASVSLFAFQHVAGFFFFPLAVYGDSNYSFIMVLMHLFFVVLLTAALYFQIQSSKKMNQTIAEERAAKQSILHQLLEDIDQSSNQVTQLSDQVFSQAITGEQAHEHIHKLQGELVQQVEQHVRASENDQSELLRMQTEIDDVVDAFVGLRSRTSHSEKRPKKRYKIFQTLRREWKGLTHSLKRS</sequence>